<comment type="caution">
    <text evidence="2">The sequence shown here is derived from an EMBL/GenBank/DDBJ whole genome shotgun (WGS) entry which is preliminary data.</text>
</comment>
<dbReference type="GeneID" id="89457289"/>
<dbReference type="InterPro" id="IPR018247">
    <property type="entry name" value="EF_Hand_1_Ca_BS"/>
</dbReference>
<evidence type="ECO:0000313" key="5">
    <source>
        <dbReference type="Proteomes" id="UP001177341"/>
    </source>
</evidence>
<evidence type="ECO:0000313" key="3">
    <source>
        <dbReference type="EMBL" id="MDP2523170.1"/>
    </source>
</evidence>
<dbReference type="GO" id="GO:0005509">
    <property type="term" value="F:calcium ion binding"/>
    <property type="evidence" value="ECO:0007669"/>
    <property type="project" value="InterPro"/>
</dbReference>
<evidence type="ECO:0000313" key="2">
    <source>
        <dbReference type="EMBL" id="MDO6454244.1"/>
    </source>
</evidence>
<dbReference type="EMBL" id="JAUOPG010000007">
    <property type="protein sequence ID" value="MDO6454244.1"/>
    <property type="molecule type" value="Genomic_DNA"/>
</dbReference>
<protein>
    <recommendedName>
        <fullName evidence="1">EF-hand domain-containing protein</fullName>
    </recommendedName>
</protein>
<dbReference type="PROSITE" id="PS00018">
    <property type="entry name" value="EF_HAND_1"/>
    <property type="match status" value="1"/>
</dbReference>
<dbReference type="Gene3D" id="1.10.238.10">
    <property type="entry name" value="EF-hand"/>
    <property type="match status" value="1"/>
</dbReference>
<name>A0AAW7XIZ3_9GAMM</name>
<dbReference type="AlphaFoldDB" id="A0AAW7XIZ3"/>
<proteinExistence type="predicted"/>
<dbReference type="Proteomes" id="UP001169862">
    <property type="component" value="Unassembled WGS sequence"/>
</dbReference>
<feature type="domain" description="EF-hand" evidence="1">
    <location>
        <begin position="53"/>
        <end position="72"/>
    </location>
</feature>
<keyword evidence="5" id="KW-1185">Reference proteome</keyword>
<dbReference type="SUPFAM" id="SSF47473">
    <property type="entry name" value="EF-hand"/>
    <property type="match status" value="1"/>
</dbReference>
<dbReference type="EMBL" id="JAUYVO010000007">
    <property type="protein sequence ID" value="MDP2523170.1"/>
    <property type="molecule type" value="Genomic_DNA"/>
</dbReference>
<dbReference type="Pfam" id="PF13202">
    <property type="entry name" value="EF-hand_5"/>
    <property type="match status" value="1"/>
</dbReference>
<gene>
    <name evidence="2" type="ORF">Q4490_11790</name>
    <name evidence="3" type="ORF">Q8W30_11365</name>
</gene>
<organism evidence="2 4">
    <name type="scientific">Neptunomonas phycophila</name>
    <dbReference type="NCBI Taxonomy" id="1572645"/>
    <lineage>
        <taxon>Bacteria</taxon>
        <taxon>Pseudomonadati</taxon>
        <taxon>Pseudomonadota</taxon>
        <taxon>Gammaproteobacteria</taxon>
        <taxon>Oceanospirillales</taxon>
        <taxon>Oceanospirillaceae</taxon>
        <taxon>Neptunomonas</taxon>
    </lineage>
</organism>
<dbReference type="InterPro" id="IPR002048">
    <property type="entry name" value="EF_hand_dom"/>
</dbReference>
<evidence type="ECO:0000313" key="4">
    <source>
        <dbReference type="Proteomes" id="UP001169862"/>
    </source>
</evidence>
<dbReference type="Proteomes" id="UP001177341">
    <property type="component" value="Unassembled WGS sequence"/>
</dbReference>
<reference evidence="2" key="1">
    <citation type="submission" date="2023-07" db="EMBL/GenBank/DDBJ databases">
        <title>Genome content predicts the carbon catabolic preferences of heterotrophic bacteria.</title>
        <authorList>
            <person name="Gralka M."/>
        </authorList>
    </citation>
    <scope>NUCLEOTIDE SEQUENCE</scope>
    <source>
        <strain evidence="3">5G01</strain>
        <strain evidence="2">I2M16</strain>
    </source>
</reference>
<sequence>MKTLTTLATLVALSNPVMAEHHEHSMDLFMSLDTNGDQHISPLEAKGHEELLEQFETLDLDTDGQLSKAELDLFKMQ</sequence>
<dbReference type="RefSeq" id="WP_075173803.1">
    <property type="nucleotide sequence ID" value="NZ_CAXHZV010000007.1"/>
</dbReference>
<dbReference type="InterPro" id="IPR011992">
    <property type="entry name" value="EF-hand-dom_pair"/>
</dbReference>
<accession>A0AAW7XIZ3</accession>
<evidence type="ECO:0000259" key="1">
    <source>
        <dbReference type="Pfam" id="PF13202"/>
    </source>
</evidence>